<dbReference type="InterPro" id="IPR008217">
    <property type="entry name" value="Ccc1_fam"/>
</dbReference>
<feature type="transmembrane region" description="Helical" evidence="5">
    <location>
        <begin position="20"/>
        <end position="44"/>
    </location>
</feature>
<feature type="transmembrane region" description="Helical" evidence="5">
    <location>
        <begin position="151"/>
        <end position="171"/>
    </location>
</feature>
<keyword evidence="2 5" id="KW-0812">Transmembrane</keyword>
<dbReference type="GO" id="GO:0012505">
    <property type="term" value="C:endomembrane system"/>
    <property type="evidence" value="ECO:0007669"/>
    <property type="project" value="UniProtKB-SubCell"/>
</dbReference>
<evidence type="ECO:0000256" key="2">
    <source>
        <dbReference type="ARBA" id="ARBA00022692"/>
    </source>
</evidence>
<gene>
    <name evidence="6" type="ORF">DI626_04445</name>
</gene>
<keyword evidence="4 5" id="KW-0472">Membrane</keyword>
<dbReference type="EMBL" id="QFNK01000066">
    <property type="protein sequence ID" value="PZO87258.1"/>
    <property type="molecule type" value="Genomic_DNA"/>
</dbReference>
<feature type="transmembrane region" description="Helical" evidence="5">
    <location>
        <begin position="177"/>
        <end position="200"/>
    </location>
</feature>
<evidence type="ECO:0000256" key="3">
    <source>
        <dbReference type="ARBA" id="ARBA00022989"/>
    </source>
</evidence>
<name>A0A2W5BZT9_9BACT</name>
<accession>A0A2W5BZT9</accession>
<protein>
    <recommendedName>
        <fullName evidence="8">VIT family protein</fullName>
    </recommendedName>
</protein>
<organism evidence="6 7">
    <name type="scientific">Micavibrio aeruginosavorus</name>
    <dbReference type="NCBI Taxonomy" id="349221"/>
    <lineage>
        <taxon>Bacteria</taxon>
        <taxon>Pseudomonadati</taxon>
        <taxon>Bdellovibrionota</taxon>
        <taxon>Bdellovibrionia</taxon>
        <taxon>Bdellovibrionales</taxon>
        <taxon>Pseudobdellovibrionaceae</taxon>
        <taxon>Micavibrio</taxon>
    </lineage>
</organism>
<feature type="transmembrane region" description="Helical" evidence="5">
    <location>
        <begin position="50"/>
        <end position="72"/>
    </location>
</feature>
<keyword evidence="3 5" id="KW-1133">Transmembrane helix</keyword>
<dbReference type="AlphaFoldDB" id="A0A2W5BZT9"/>
<evidence type="ECO:0000313" key="6">
    <source>
        <dbReference type="EMBL" id="PZO87258.1"/>
    </source>
</evidence>
<reference evidence="6 7" key="1">
    <citation type="submission" date="2017-08" db="EMBL/GenBank/DDBJ databases">
        <title>Infants hospitalized years apart are colonized by the same room-sourced microbial strains.</title>
        <authorList>
            <person name="Brooks B."/>
            <person name="Olm M.R."/>
            <person name="Firek B.A."/>
            <person name="Baker R."/>
            <person name="Thomas B.C."/>
            <person name="Morowitz M.J."/>
            <person name="Banfield J.F."/>
        </authorList>
    </citation>
    <scope>NUCLEOTIDE SEQUENCE [LARGE SCALE GENOMIC DNA]</scope>
    <source>
        <strain evidence="6">S2_018_000_R2_104</strain>
    </source>
</reference>
<evidence type="ECO:0000256" key="5">
    <source>
        <dbReference type="SAM" id="Phobius"/>
    </source>
</evidence>
<dbReference type="Proteomes" id="UP000249557">
    <property type="component" value="Unassembled WGS sequence"/>
</dbReference>
<dbReference type="GO" id="GO:0030026">
    <property type="term" value="P:intracellular manganese ion homeostasis"/>
    <property type="evidence" value="ECO:0007669"/>
    <property type="project" value="InterPro"/>
</dbReference>
<dbReference type="CDD" id="cd02432">
    <property type="entry name" value="Nodulin-21_like_1"/>
    <property type="match status" value="1"/>
</dbReference>
<proteinExistence type="predicted"/>
<evidence type="ECO:0000256" key="1">
    <source>
        <dbReference type="ARBA" id="ARBA00004127"/>
    </source>
</evidence>
<sequence length="235" mass="24658">MKSRIIYNHHEKHFTKRTGWLRAAVLGANDGIISISSLMVGVASASDQKATLLAGIAGLIAGAISMAAGEYVSVSSQSDLEQADLARERRELNEQPEEELQEMIDIYTERGVEPSLAKQICIQMMEKDALGVHAREELGITDMTAARPLQAATASALSFAMGGAVPLLSIFVISPSIFVVGTSTLCILLLGILGAFAARAGGAPVLKPAVRVMFWGAVGMGLSSLIGGFLQAGAM</sequence>
<dbReference type="Pfam" id="PF01988">
    <property type="entry name" value="VIT1"/>
    <property type="match status" value="1"/>
</dbReference>
<comment type="subcellular location">
    <subcellularLocation>
        <location evidence="1">Endomembrane system</location>
        <topology evidence="1">Multi-pass membrane protein</topology>
    </subcellularLocation>
</comment>
<evidence type="ECO:0000313" key="7">
    <source>
        <dbReference type="Proteomes" id="UP000249557"/>
    </source>
</evidence>
<comment type="caution">
    <text evidence="6">The sequence shown here is derived from an EMBL/GenBank/DDBJ whole genome shotgun (WGS) entry which is preliminary data.</text>
</comment>
<dbReference type="PANTHER" id="PTHR31851">
    <property type="entry name" value="FE(2+)/MN(2+) TRANSPORTER PCL1"/>
    <property type="match status" value="1"/>
</dbReference>
<evidence type="ECO:0008006" key="8">
    <source>
        <dbReference type="Google" id="ProtNLM"/>
    </source>
</evidence>
<evidence type="ECO:0000256" key="4">
    <source>
        <dbReference type="ARBA" id="ARBA00023136"/>
    </source>
</evidence>
<feature type="transmembrane region" description="Helical" evidence="5">
    <location>
        <begin position="212"/>
        <end position="234"/>
    </location>
</feature>
<dbReference type="GO" id="GO:0005384">
    <property type="term" value="F:manganese ion transmembrane transporter activity"/>
    <property type="evidence" value="ECO:0007669"/>
    <property type="project" value="InterPro"/>
</dbReference>